<accession>A0A511Z7I2</accession>
<evidence type="ECO:0000313" key="1">
    <source>
        <dbReference type="EMBL" id="GEN83397.1"/>
    </source>
</evidence>
<dbReference type="RefSeq" id="WP_147057275.1">
    <property type="nucleotide sequence ID" value="NZ_BJYL01000021.1"/>
</dbReference>
<dbReference type="OrthoDB" id="161597at2"/>
<dbReference type="AlphaFoldDB" id="A0A511Z7I2"/>
<evidence type="ECO:0000313" key="2">
    <source>
        <dbReference type="Proteomes" id="UP000321901"/>
    </source>
</evidence>
<comment type="caution">
    <text evidence="1">The sequence shown here is derived from an EMBL/GenBank/DDBJ whole genome shotgun (WGS) entry which is preliminary data.</text>
</comment>
<dbReference type="Proteomes" id="UP000321901">
    <property type="component" value="Unassembled WGS sequence"/>
</dbReference>
<sequence length="396" mass="45733">MAIDLHAFIPHLNDEILSGFWPDFQVGAYALYTNETVYLFHHPAFPETKNSFLQLPWSKEFAGNTSILFHDYPTAIVQLDSGLDADRLYSVLAHELFHGLQYMKGESRFPDEVLGITYPIIAENVELREQERLHLYNAVMAVDATTKKQHLNQFILYREKRSSVIGPFIKYEQLIETVEGPAFYIELNAYTVKSDSRKDEEIQSYGEPLLDIADSTRHLRRSCYSAGLFLCSLLDELSPGWQVDFMQTKKTLYEYFREFTEPIQEQPIVFDSLVNANELVHSITNERDKKIEEAFRQAKYVLNIQGDIKVAGIDPMNIIASGDKLLHQNFVRLKMNEQDYLFQQPVIVLGKGSVFQCKHVQVLLNEKPSMKETQIFIPNIGMIEGRFDEVESTLWL</sequence>
<keyword evidence="2" id="KW-1185">Reference proteome</keyword>
<gene>
    <name evidence="1" type="ORF">SLU01_17090</name>
</gene>
<evidence type="ECO:0008006" key="3">
    <source>
        <dbReference type="Google" id="ProtNLM"/>
    </source>
</evidence>
<organism evidence="1 2">
    <name type="scientific">Sporosarcina luteola</name>
    <dbReference type="NCBI Taxonomy" id="582850"/>
    <lineage>
        <taxon>Bacteria</taxon>
        <taxon>Bacillati</taxon>
        <taxon>Bacillota</taxon>
        <taxon>Bacilli</taxon>
        <taxon>Bacillales</taxon>
        <taxon>Caryophanaceae</taxon>
        <taxon>Sporosarcina</taxon>
    </lineage>
</organism>
<name>A0A511Z7I2_9BACL</name>
<reference evidence="1 2" key="1">
    <citation type="submission" date="2019-07" db="EMBL/GenBank/DDBJ databases">
        <title>Whole genome shotgun sequence of Sporosarcina luteola NBRC 105378.</title>
        <authorList>
            <person name="Hosoyama A."/>
            <person name="Uohara A."/>
            <person name="Ohji S."/>
            <person name="Ichikawa N."/>
        </authorList>
    </citation>
    <scope>NUCLEOTIDE SEQUENCE [LARGE SCALE GENOMIC DNA]</scope>
    <source>
        <strain evidence="1 2">NBRC 105378</strain>
    </source>
</reference>
<protein>
    <recommendedName>
        <fullName evidence="3">Peptide ABC transporter permease</fullName>
    </recommendedName>
</protein>
<dbReference type="EMBL" id="BJYL01000021">
    <property type="protein sequence ID" value="GEN83397.1"/>
    <property type="molecule type" value="Genomic_DNA"/>
</dbReference>
<proteinExistence type="predicted"/>